<organism evidence="2">
    <name type="scientific">hydrothermal vent metagenome</name>
    <dbReference type="NCBI Taxonomy" id="652676"/>
    <lineage>
        <taxon>unclassified sequences</taxon>
        <taxon>metagenomes</taxon>
        <taxon>ecological metagenomes</taxon>
    </lineage>
</organism>
<proteinExistence type="predicted"/>
<dbReference type="EMBL" id="UOGD01000404">
    <property type="protein sequence ID" value="VAX28103.1"/>
    <property type="molecule type" value="Genomic_DNA"/>
</dbReference>
<evidence type="ECO:0000313" key="2">
    <source>
        <dbReference type="EMBL" id="VAX28103.1"/>
    </source>
</evidence>
<dbReference type="SMART" id="SM01325">
    <property type="entry name" value="DUF3160"/>
    <property type="match status" value="1"/>
</dbReference>
<dbReference type="InterPro" id="IPR025965">
    <property type="entry name" value="FlgD/Vpr_Ig-like"/>
</dbReference>
<dbReference type="InterPro" id="IPR022601">
    <property type="entry name" value="DUF3160"/>
</dbReference>
<dbReference type="Pfam" id="PF13860">
    <property type="entry name" value="FlgD_ig"/>
    <property type="match status" value="1"/>
</dbReference>
<accession>A0A3B1CU18</accession>
<evidence type="ECO:0000259" key="1">
    <source>
        <dbReference type="Pfam" id="PF13860"/>
    </source>
</evidence>
<gene>
    <name evidence="2" type="ORF">MNBD_IGNAVI01-2956</name>
</gene>
<sequence length="848" mass="97606">MKKFKLLFLIFIPLQLSIAQSSFKVDDYQNFLQENKNLTAEQLLELHNAGEFKPKINTSNWVNAFYHDSVEIKLKLTEGEKSLIKKNGFVVSERLSQGSFGQQFEEIFHSDLPLYISSDAVLHAFHASYDKILKETELNILIDRVTTLLENLSNSFGTLEAKYNNDDSLKQMLKDLDVYLTVPRKLFDISDQPYYSDNTGLVDSLLVDINSYSALTKPLFSKTSRKIDFSQFKPRGHYDDENFPELAKYFKVMMWFGRIELYLIAPKSFDTVPITDVQRQIIISRLFSELVDLSNSRELFDEIEFIIRTFVGEQDNVTLPDLEETFIDAGITDIHELLDTLIVRRFQDTLKVKSFAGQKILSQILMHDPMSPDKIEPASAFMPFGQRFIIDSYITGNVVYDRVKSMRMLPSTLDILFALGNDAAAQLLKEELDKYKYSPNLVALRYLIDNYDFDFWNNSIYNLWLNSIKVLNPPADRTYLPQFMQTAAWWQQKINTQLASWTELRHDNLLYAKQSYSGGVTCSYPYSYVEPVPQFFSAIKILADNTLEKLLTIPSYDNWVKEKFKIYFNHLSGVADTLSTIAQKELDNVPFSNEEKWFLERVLYNNPQQVCGGPRYIGWFPSLYYGDSGQAEFHKEDYLVADYHTAPTDAGGAMVGWVKHAGTGKVDLMILNTKLPDGTIVAFVGPVFSYHEYTTTNFYRLTDSEWQTQYLAQSTRPEWTNIYLADINGNVKPEGLNLITGIDENEKEDPIIPETHLVAQNYPNPFNPSTSIAFTIPSRLTNSRVSLIIYDIQGNRVKELVNETMQSGHYLIEWNGKSDLNQKVSSGVYFYEVRVNTERFVGKMNLIK</sequence>
<dbReference type="NCBIfam" id="TIGR04183">
    <property type="entry name" value="Por_Secre_tail"/>
    <property type="match status" value="1"/>
</dbReference>
<dbReference type="AlphaFoldDB" id="A0A3B1CU18"/>
<feature type="domain" description="FlgD/Vpr Ig-like" evidence="1">
    <location>
        <begin position="782"/>
        <end position="836"/>
    </location>
</feature>
<reference evidence="2" key="1">
    <citation type="submission" date="2018-06" db="EMBL/GenBank/DDBJ databases">
        <authorList>
            <person name="Zhirakovskaya E."/>
        </authorList>
    </citation>
    <scope>NUCLEOTIDE SEQUENCE</scope>
</reference>
<protein>
    <recommendedName>
        <fullName evidence="1">FlgD/Vpr Ig-like domain-containing protein</fullName>
    </recommendedName>
</protein>
<name>A0A3B1CU18_9ZZZZ</name>
<dbReference type="Gene3D" id="2.60.40.4070">
    <property type="match status" value="1"/>
</dbReference>
<dbReference type="InterPro" id="IPR026444">
    <property type="entry name" value="Secre_tail"/>
</dbReference>
<dbReference type="Pfam" id="PF11369">
    <property type="entry name" value="DUF3160"/>
    <property type="match status" value="1"/>
</dbReference>